<protein>
    <submittedName>
        <fullName evidence="2">Uncharacterized protein</fullName>
    </submittedName>
</protein>
<dbReference type="EMBL" id="CP120733">
    <property type="protein sequence ID" value="WFD10669.1"/>
    <property type="molecule type" value="Genomic_DNA"/>
</dbReference>
<name>A0ABY8EGF9_9FIRM</name>
<keyword evidence="3" id="KW-1185">Reference proteome</keyword>
<evidence type="ECO:0000256" key="1">
    <source>
        <dbReference type="SAM" id="Phobius"/>
    </source>
</evidence>
<evidence type="ECO:0000313" key="2">
    <source>
        <dbReference type="EMBL" id="WFD10669.1"/>
    </source>
</evidence>
<reference evidence="2 3" key="1">
    <citation type="submission" date="2023-03" db="EMBL/GenBank/DDBJ databases">
        <title>Complete genome sequence of Tepidibacter sp. SWIR-1, isolated from a deep-sea hydrothermal vent.</title>
        <authorList>
            <person name="Li X."/>
        </authorList>
    </citation>
    <scope>NUCLEOTIDE SEQUENCE [LARGE SCALE GENOMIC DNA]</scope>
    <source>
        <strain evidence="2 3">SWIR-1</strain>
    </source>
</reference>
<keyword evidence="1" id="KW-1133">Transmembrane helix</keyword>
<gene>
    <name evidence="2" type="ORF">P4S50_00945</name>
</gene>
<proteinExistence type="predicted"/>
<organism evidence="2 3">
    <name type="scientific">Tepidibacter hydrothermalis</name>
    <dbReference type="NCBI Taxonomy" id="3036126"/>
    <lineage>
        <taxon>Bacteria</taxon>
        <taxon>Bacillati</taxon>
        <taxon>Bacillota</taxon>
        <taxon>Clostridia</taxon>
        <taxon>Peptostreptococcales</taxon>
        <taxon>Peptostreptococcaceae</taxon>
        <taxon>Tepidibacter</taxon>
    </lineage>
</organism>
<sequence length="71" mass="7897">MKKFIAPIICGSLGIVAICLYFLLIGYGINTMVSSIVIGIIVMVLVGAMIFTINQRIREIKEEDKDDISKY</sequence>
<feature type="transmembrane region" description="Helical" evidence="1">
    <location>
        <begin position="35"/>
        <end position="53"/>
    </location>
</feature>
<evidence type="ECO:0000313" key="3">
    <source>
        <dbReference type="Proteomes" id="UP001222800"/>
    </source>
</evidence>
<feature type="transmembrane region" description="Helical" evidence="1">
    <location>
        <begin position="7"/>
        <end position="29"/>
    </location>
</feature>
<dbReference type="Proteomes" id="UP001222800">
    <property type="component" value="Chromosome"/>
</dbReference>
<dbReference type="RefSeq" id="WP_277732636.1">
    <property type="nucleotide sequence ID" value="NZ_CP120733.1"/>
</dbReference>
<keyword evidence="1" id="KW-0812">Transmembrane</keyword>
<accession>A0ABY8EGF9</accession>
<keyword evidence="1" id="KW-0472">Membrane</keyword>